<evidence type="ECO:0000259" key="3">
    <source>
        <dbReference type="Pfam" id="PF00173"/>
    </source>
</evidence>
<feature type="compositionally biased region" description="Pro residues" evidence="1">
    <location>
        <begin position="97"/>
        <end position="117"/>
    </location>
</feature>
<protein>
    <recommendedName>
        <fullName evidence="3">Cytochrome b5 heme-binding domain-containing protein</fullName>
    </recommendedName>
</protein>
<gene>
    <name evidence="4" type="ORF">AUK40_01925</name>
</gene>
<accession>A0A1J5IM29</accession>
<evidence type="ECO:0000256" key="1">
    <source>
        <dbReference type="SAM" id="MobiDB-lite"/>
    </source>
</evidence>
<feature type="domain" description="Cytochrome b5 heme-binding" evidence="3">
    <location>
        <begin position="120"/>
        <end position="173"/>
    </location>
</feature>
<name>A0A1J5IM29_9BACT</name>
<dbReference type="Gene3D" id="3.10.120.10">
    <property type="entry name" value="Cytochrome b5-like heme/steroid binding domain"/>
    <property type="match status" value="1"/>
</dbReference>
<dbReference type="InterPro" id="IPR001199">
    <property type="entry name" value="Cyt_B5-like_heme/steroid-bd"/>
</dbReference>
<dbReference type="STRING" id="1817892.AUK40_01925"/>
<dbReference type="InterPro" id="IPR036400">
    <property type="entry name" value="Cyt_B5-like_heme/steroid_sf"/>
</dbReference>
<sequence length="173" mass="17678">MKRSLRTLTFFSLCSFTMLFGSLVMSRAIGDRATIAVEPQTWVQSAAVVDTVSVDLAAVTGPAAADTAIAGQDTGVTTSGAVTGASAVTSTAAPVATPIPTPIPTPAPTPTPASTPPPVDTRCLVQIAGGTYDVTSLRKTHSGGNVFTCGTDMTAIFQSQHGTNYSLIAKYKI</sequence>
<proteinExistence type="predicted"/>
<organism evidence="4 5">
    <name type="scientific">Candidatus Wirthbacteria bacterium CG2_30_54_11</name>
    <dbReference type="NCBI Taxonomy" id="1817892"/>
    <lineage>
        <taxon>Bacteria</taxon>
        <taxon>Candidatus Wirthbacteria</taxon>
    </lineage>
</organism>
<dbReference type="Proteomes" id="UP000183245">
    <property type="component" value="Unassembled WGS sequence"/>
</dbReference>
<dbReference type="AlphaFoldDB" id="A0A1J5IM29"/>
<reference evidence="4 5" key="1">
    <citation type="journal article" date="2016" name="Environ. Microbiol.">
        <title>Genomic resolution of a cold subsurface aquifer community provides metabolic insights for novel microbes adapted to high CO concentrations.</title>
        <authorList>
            <person name="Probst A.J."/>
            <person name="Castelle C.J."/>
            <person name="Singh A."/>
            <person name="Brown C.T."/>
            <person name="Anantharaman K."/>
            <person name="Sharon I."/>
            <person name="Hug L.A."/>
            <person name="Burstein D."/>
            <person name="Emerson J.B."/>
            <person name="Thomas B.C."/>
            <person name="Banfield J.F."/>
        </authorList>
    </citation>
    <scope>NUCLEOTIDE SEQUENCE [LARGE SCALE GENOMIC DNA]</scope>
    <source>
        <strain evidence="4">CG2_30_54_11</strain>
    </source>
</reference>
<dbReference type="Pfam" id="PF00173">
    <property type="entry name" value="Cyt-b5"/>
    <property type="match status" value="1"/>
</dbReference>
<dbReference type="EMBL" id="MNZT01000037">
    <property type="protein sequence ID" value="OIP98124.1"/>
    <property type="molecule type" value="Genomic_DNA"/>
</dbReference>
<feature type="region of interest" description="Disordered" evidence="1">
    <location>
        <begin position="93"/>
        <end position="117"/>
    </location>
</feature>
<comment type="caution">
    <text evidence="4">The sequence shown here is derived from an EMBL/GenBank/DDBJ whole genome shotgun (WGS) entry which is preliminary data.</text>
</comment>
<dbReference type="SUPFAM" id="SSF55856">
    <property type="entry name" value="Cytochrome b5-like heme/steroid binding domain"/>
    <property type="match status" value="1"/>
</dbReference>
<evidence type="ECO:0000313" key="5">
    <source>
        <dbReference type="Proteomes" id="UP000183245"/>
    </source>
</evidence>
<feature type="signal peptide" evidence="2">
    <location>
        <begin position="1"/>
        <end position="26"/>
    </location>
</feature>
<evidence type="ECO:0000256" key="2">
    <source>
        <dbReference type="SAM" id="SignalP"/>
    </source>
</evidence>
<keyword evidence="2" id="KW-0732">Signal</keyword>
<evidence type="ECO:0000313" key="4">
    <source>
        <dbReference type="EMBL" id="OIP98124.1"/>
    </source>
</evidence>
<feature type="chain" id="PRO_5011978191" description="Cytochrome b5 heme-binding domain-containing protein" evidence="2">
    <location>
        <begin position="27"/>
        <end position="173"/>
    </location>
</feature>